<proteinExistence type="predicted"/>
<comment type="caution">
    <text evidence="1">The sequence shown here is derived from an EMBL/GenBank/DDBJ whole genome shotgun (WGS) entry which is preliminary data.</text>
</comment>
<dbReference type="Proteomes" id="UP001500466">
    <property type="component" value="Unassembled WGS sequence"/>
</dbReference>
<sequence length="77" mass="8463">MGAWGAAGSRDSLSLAGKHVQHDWLGNVTAPFHMTKGGYVVTSRQGKVHQEFGKAYPDWRKHTKAADTARSARRART</sequence>
<organism evidence="1 2">
    <name type="scientific">Yinghuangia aomiensis</name>
    <dbReference type="NCBI Taxonomy" id="676205"/>
    <lineage>
        <taxon>Bacteria</taxon>
        <taxon>Bacillati</taxon>
        <taxon>Actinomycetota</taxon>
        <taxon>Actinomycetes</taxon>
        <taxon>Kitasatosporales</taxon>
        <taxon>Streptomycetaceae</taxon>
        <taxon>Yinghuangia</taxon>
    </lineage>
</organism>
<dbReference type="EMBL" id="BAABHS010000005">
    <property type="protein sequence ID" value="GAA4956201.1"/>
    <property type="molecule type" value="Genomic_DNA"/>
</dbReference>
<name>A0ABP9GY43_9ACTN</name>
<gene>
    <name evidence="1" type="ORF">GCM10023205_17850</name>
</gene>
<reference evidence="2" key="1">
    <citation type="journal article" date="2019" name="Int. J. Syst. Evol. Microbiol.">
        <title>The Global Catalogue of Microorganisms (GCM) 10K type strain sequencing project: providing services to taxonomists for standard genome sequencing and annotation.</title>
        <authorList>
            <consortium name="The Broad Institute Genomics Platform"/>
            <consortium name="The Broad Institute Genome Sequencing Center for Infectious Disease"/>
            <person name="Wu L."/>
            <person name="Ma J."/>
        </authorList>
    </citation>
    <scope>NUCLEOTIDE SEQUENCE [LARGE SCALE GENOMIC DNA]</scope>
    <source>
        <strain evidence="2">JCM 17986</strain>
    </source>
</reference>
<protein>
    <submittedName>
        <fullName evidence="1">Uncharacterized protein</fullName>
    </submittedName>
</protein>
<dbReference type="RefSeq" id="WP_345674791.1">
    <property type="nucleotide sequence ID" value="NZ_BAABHS010000005.1"/>
</dbReference>
<keyword evidence="2" id="KW-1185">Reference proteome</keyword>
<evidence type="ECO:0000313" key="2">
    <source>
        <dbReference type="Proteomes" id="UP001500466"/>
    </source>
</evidence>
<accession>A0ABP9GY43</accession>
<evidence type="ECO:0000313" key="1">
    <source>
        <dbReference type="EMBL" id="GAA4956201.1"/>
    </source>
</evidence>